<accession>A0A1F6T4C8</accession>
<reference evidence="1 2" key="1">
    <citation type="journal article" date="2016" name="Nat. Commun.">
        <title>Thousands of microbial genomes shed light on interconnected biogeochemical processes in an aquifer system.</title>
        <authorList>
            <person name="Anantharaman K."/>
            <person name="Brown C.T."/>
            <person name="Hug L.A."/>
            <person name="Sharon I."/>
            <person name="Castelle C.J."/>
            <person name="Probst A.J."/>
            <person name="Thomas B.C."/>
            <person name="Singh A."/>
            <person name="Wilkins M.J."/>
            <person name="Karaoz U."/>
            <person name="Brodie E.L."/>
            <person name="Williams K.H."/>
            <person name="Hubbard S.S."/>
            <person name="Banfield J.F."/>
        </authorList>
    </citation>
    <scope>NUCLEOTIDE SEQUENCE [LARGE SCALE GENOMIC DNA]</scope>
</reference>
<evidence type="ECO:0000313" key="2">
    <source>
        <dbReference type="Proteomes" id="UP000178379"/>
    </source>
</evidence>
<gene>
    <name evidence="1" type="ORF">A2140_02690</name>
</gene>
<dbReference type="EMBL" id="MFSQ01000075">
    <property type="protein sequence ID" value="OGI40004.1"/>
    <property type="molecule type" value="Genomic_DNA"/>
</dbReference>
<proteinExistence type="predicted"/>
<protein>
    <submittedName>
        <fullName evidence="1">Uncharacterized protein</fullName>
    </submittedName>
</protein>
<comment type="caution">
    <text evidence="1">The sequence shown here is derived from an EMBL/GenBank/DDBJ whole genome shotgun (WGS) entry which is preliminary data.</text>
</comment>
<sequence length="235" mass="25222">MRKYVLTDAEGVTALGTKLQPGKLVQDTRQKVDLMTKLVGCGSDTPLLATLISSMLSAQARLFQINCWTVSVDPRQPSSYTVVKEVQPVPSVHLEHKLAFGLHVALALGSDRDFRSWAQSWLDETDRSPDTAKTLLKAEEKEKEAAGELEALTAWGESGTDDTIGHDMDELAERCGHLVRAAILFPDSSKADEVAQLISLALANLASAAGKVNLPALAEQTLASAQQNTRSAANG</sequence>
<dbReference type="Proteomes" id="UP000178379">
    <property type="component" value="Unassembled WGS sequence"/>
</dbReference>
<organism evidence="1 2">
    <name type="scientific">Candidatus Muproteobacteria bacterium RBG_16_62_13</name>
    <dbReference type="NCBI Taxonomy" id="1817756"/>
    <lineage>
        <taxon>Bacteria</taxon>
        <taxon>Pseudomonadati</taxon>
        <taxon>Pseudomonadota</taxon>
        <taxon>Candidatus Muproteobacteria</taxon>
    </lineage>
</organism>
<evidence type="ECO:0000313" key="1">
    <source>
        <dbReference type="EMBL" id="OGI40004.1"/>
    </source>
</evidence>
<name>A0A1F6T4C8_9PROT</name>
<dbReference type="AlphaFoldDB" id="A0A1F6T4C8"/>